<evidence type="ECO:0000256" key="1">
    <source>
        <dbReference type="SAM" id="Coils"/>
    </source>
</evidence>
<feature type="coiled-coil region" evidence="1">
    <location>
        <begin position="173"/>
        <end position="214"/>
    </location>
</feature>
<proteinExistence type="predicted"/>
<gene>
    <name evidence="5" type="ORF">DLM75_16175</name>
</gene>
<comment type="caution">
    <text evidence="5">The sequence shown here is derived from an EMBL/GenBank/DDBJ whole genome shotgun (WGS) entry which is preliminary data.</text>
</comment>
<sequence>MKDEDPMKPFPKTVQKSNSKRILPSAIFLFLLPFFFLNAEDQDSSRVIGKIQSVTIFSDRALVRRNQDVKLQGEETTLRFVRLPAAVILDSIRASSEGTLNISSVSIRTIPAGEDSEITNDPLKKKMVSIQQEIRSETDRQTSFREQLKLLSSFGQLTTEESDRQLRSNAVDVKNWSTSLEFLENRRNSYLEKIQRSEERLEQLNKEFAQANSAFLRMADAKRWSQSEVEVVCSGKPGSKGSISIEYLVSNVSWRGIYDLHGSSEGGDFRLESRVALRQYTGEDWKNVDITISSAKPSAAISLPLLRPWRVSQGSLSQPGSNKNTFNSDEQNPSDAEVSEGEEDSANFTFRLPNRETVVSDNSEHRISMDSAQIKGSVSHVAIPTLSNFVFLKAKFKNTTKMPLLWNDVKVFMDGSFIGSYTPGNRTAVGQEFEMYLGPDQRMKLKRTLLKGEVAGAGFLGKTVQIENQWQIEVSNYTKRPRQVLVYDQFPVSADPNISTKFLGSNHESLKKDANGTLSWALLVKPGEREKFDFSYSIEIPQSMWTSLENIREDRKTSNEIDDLKERNAPASPKKIYNLERIFK</sequence>
<dbReference type="InterPro" id="IPR011935">
    <property type="entry name" value="CHP02231"/>
</dbReference>
<evidence type="ECO:0000313" key="5">
    <source>
        <dbReference type="EMBL" id="RHX89368.1"/>
    </source>
</evidence>
<dbReference type="PANTHER" id="PTHR31005">
    <property type="entry name" value="DUF4139 DOMAIN-CONTAINING PROTEIN"/>
    <property type="match status" value="1"/>
</dbReference>
<dbReference type="PANTHER" id="PTHR31005:SF8">
    <property type="entry name" value="DUF4139 DOMAIN-CONTAINING PROTEIN"/>
    <property type="match status" value="1"/>
</dbReference>
<dbReference type="Pfam" id="PF13600">
    <property type="entry name" value="DUF4140"/>
    <property type="match status" value="1"/>
</dbReference>
<feature type="domain" description="DUF4139" evidence="3">
    <location>
        <begin position="244"/>
        <end position="542"/>
    </location>
</feature>
<organism evidence="5 6">
    <name type="scientific">Leptospira stimsonii</name>
    <dbReference type="NCBI Taxonomy" id="2202203"/>
    <lineage>
        <taxon>Bacteria</taxon>
        <taxon>Pseudomonadati</taxon>
        <taxon>Spirochaetota</taxon>
        <taxon>Spirochaetia</taxon>
        <taxon>Leptospirales</taxon>
        <taxon>Leptospiraceae</taxon>
        <taxon>Leptospira</taxon>
    </lineage>
</organism>
<dbReference type="AlphaFoldDB" id="A0A396Z6P4"/>
<name>A0A396Z6P4_9LEPT</name>
<reference evidence="6" key="1">
    <citation type="submission" date="2018-05" db="EMBL/GenBank/DDBJ databases">
        <title>Leptospira yasudae sp. nov. and Leptospira stimsonii sp. nov., two pathogenic species of the genus Leptospira isolated from environmental sources.</title>
        <authorList>
            <person name="Casanovas-Massana A."/>
            <person name="Hamond C."/>
            <person name="Santos L.A."/>
            <person name="Hacker K.P."/>
            <person name="Balassiano I."/>
            <person name="Medeiros M.A."/>
            <person name="Reis M.G."/>
            <person name="Ko A.I."/>
            <person name="Wunder E.A."/>
        </authorList>
    </citation>
    <scope>NUCLEOTIDE SEQUENCE [LARGE SCALE GENOMIC DNA]</scope>
    <source>
        <strain evidence="6">Yale</strain>
    </source>
</reference>
<accession>A0A396Z6P4</accession>
<dbReference type="Proteomes" id="UP000265798">
    <property type="component" value="Unassembled WGS sequence"/>
</dbReference>
<evidence type="ECO:0008006" key="7">
    <source>
        <dbReference type="Google" id="ProtNLM"/>
    </source>
</evidence>
<dbReference type="InterPro" id="IPR025554">
    <property type="entry name" value="DUF4140"/>
</dbReference>
<feature type="domain" description="DUF4140" evidence="4">
    <location>
        <begin position="54"/>
        <end position="151"/>
    </location>
</feature>
<feature type="compositionally biased region" description="Polar residues" evidence="2">
    <location>
        <begin position="314"/>
        <end position="334"/>
    </location>
</feature>
<evidence type="ECO:0000259" key="3">
    <source>
        <dbReference type="Pfam" id="PF13598"/>
    </source>
</evidence>
<keyword evidence="1" id="KW-0175">Coiled coil</keyword>
<protein>
    <recommendedName>
        <fullName evidence="7">Mucoidy inhibitor MuiA family protein</fullName>
    </recommendedName>
</protein>
<dbReference type="InterPro" id="IPR037291">
    <property type="entry name" value="DUF4139"/>
</dbReference>
<evidence type="ECO:0000259" key="4">
    <source>
        <dbReference type="Pfam" id="PF13600"/>
    </source>
</evidence>
<evidence type="ECO:0000256" key="2">
    <source>
        <dbReference type="SAM" id="MobiDB-lite"/>
    </source>
</evidence>
<feature type="region of interest" description="Disordered" evidence="2">
    <location>
        <begin position="314"/>
        <end position="346"/>
    </location>
</feature>
<dbReference type="EMBL" id="QHCT01000004">
    <property type="protein sequence ID" value="RHX89368.1"/>
    <property type="molecule type" value="Genomic_DNA"/>
</dbReference>
<dbReference type="Pfam" id="PF13598">
    <property type="entry name" value="DUF4139"/>
    <property type="match status" value="1"/>
</dbReference>
<evidence type="ECO:0000313" key="6">
    <source>
        <dbReference type="Proteomes" id="UP000265798"/>
    </source>
</evidence>
<dbReference type="NCBIfam" id="TIGR02231">
    <property type="entry name" value="mucoidy inhibitor MuiA family protein"/>
    <property type="match status" value="2"/>
</dbReference>